<sequence>MSSPPSNQKLEQQKTKVEAEVALLKAQPSYRNEGQLSQLLVNSIKPKLSKLLSFYDFSNFIPSELKELSSKFTVLSVEIKELNNHVQGIEIELPRDLKEILNKLKTFNSTVSSLTS</sequence>
<dbReference type="AlphaFoldDB" id="A0A699H5K7"/>
<organism evidence="1">
    <name type="scientific">Tanacetum cinerariifolium</name>
    <name type="common">Dalmatian daisy</name>
    <name type="synonym">Chrysanthemum cinerariifolium</name>
    <dbReference type="NCBI Taxonomy" id="118510"/>
    <lineage>
        <taxon>Eukaryota</taxon>
        <taxon>Viridiplantae</taxon>
        <taxon>Streptophyta</taxon>
        <taxon>Embryophyta</taxon>
        <taxon>Tracheophyta</taxon>
        <taxon>Spermatophyta</taxon>
        <taxon>Magnoliopsida</taxon>
        <taxon>eudicotyledons</taxon>
        <taxon>Gunneridae</taxon>
        <taxon>Pentapetalae</taxon>
        <taxon>asterids</taxon>
        <taxon>campanulids</taxon>
        <taxon>Asterales</taxon>
        <taxon>Asteraceae</taxon>
        <taxon>Asteroideae</taxon>
        <taxon>Anthemideae</taxon>
        <taxon>Anthemidinae</taxon>
        <taxon>Tanacetum</taxon>
    </lineage>
</organism>
<comment type="caution">
    <text evidence="1">The sequence shown here is derived from an EMBL/GenBank/DDBJ whole genome shotgun (WGS) entry which is preliminary data.</text>
</comment>
<dbReference type="EMBL" id="BKCJ010102273">
    <property type="protein sequence ID" value="GEX33380.1"/>
    <property type="molecule type" value="Genomic_DNA"/>
</dbReference>
<evidence type="ECO:0000313" key="1">
    <source>
        <dbReference type="EMBL" id="GEX33380.1"/>
    </source>
</evidence>
<protein>
    <submittedName>
        <fullName evidence="1">Uncharacterized protein</fullName>
    </submittedName>
</protein>
<gene>
    <name evidence="1" type="ORF">Tci_305355</name>
</gene>
<reference evidence="1" key="1">
    <citation type="journal article" date="2019" name="Sci. Rep.">
        <title>Draft genome of Tanacetum cinerariifolium, the natural source of mosquito coil.</title>
        <authorList>
            <person name="Yamashiro T."/>
            <person name="Shiraishi A."/>
            <person name="Satake H."/>
            <person name="Nakayama K."/>
        </authorList>
    </citation>
    <scope>NUCLEOTIDE SEQUENCE</scope>
</reference>
<name>A0A699H5K7_TANCI</name>
<accession>A0A699H5K7</accession>
<proteinExistence type="predicted"/>